<dbReference type="Gene3D" id="3.40.50.1010">
    <property type="entry name" value="5'-nuclease"/>
    <property type="match status" value="1"/>
</dbReference>
<protein>
    <recommendedName>
        <fullName evidence="5">Ribonuclease VapC</fullName>
        <shortName evidence="5">RNase VapC</shortName>
        <ecNumber evidence="5">3.1.-.-</ecNumber>
    </recommendedName>
    <alternativeName>
        <fullName evidence="5">Toxin VapC</fullName>
    </alternativeName>
</protein>
<dbReference type="InterPro" id="IPR002716">
    <property type="entry name" value="PIN_dom"/>
</dbReference>
<gene>
    <name evidence="5" type="primary">vapC</name>
    <name evidence="7" type="ORF">Q5H91_13555</name>
</gene>
<comment type="cofactor">
    <cofactor evidence="5">
        <name>Mg(2+)</name>
        <dbReference type="ChEBI" id="CHEBI:18420"/>
    </cofactor>
</comment>
<keyword evidence="8" id="KW-1185">Reference proteome</keyword>
<keyword evidence="1 5" id="KW-1277">Toxin-antitoxin system</keyword>
<keyword evidence="2 5" id="KW-0540">Nuclease</keyword>
<dbReference type="RefSeq" id="WP_305174089.1">
    <property type="nucleotide sequence ID" value="NZ_JAUUDS010000008.1"/>
</dbReference>
<comment type="function">
    <text evidence="5">Toxic component of a toxin-antitoxin (TA) system. An RNase.</text>
</comment>
<dbReference type="EC" id="3.1.-.-" evidence="5"/>
<dbReference type="Proteomes" id="UP001230685">
    <property type="component" value="Unassembled WGS sequence"/>
</dbReference>
<evidence type="ECO:0000259" key="6">
    <source>
        <dbReference type="Pfam" id="PF01850"/>
    </source>
</evidence>
<dbReference type="HAMAP" id="MF_00265">
    <property type="entry name" value="VapC_Nob1"/>
    <property type="match status" value="1"/>
</dbReference>
<dbReference type="SUPFAM" id="SSF88723">
    <property type="entry name" value="PIN domain-like"/>
    <property type="match status" value="1"/>
</dbReference>
<keyword evidence="3 5" id="KW-0479">Metal-binding</keyword>
<dbReference type="EMBL" id="JAUUDS010000008">
    <property type="protein sequence ID" value="MDP1028245.1"/>
    <property type="molecule type" value="Genomic_DNA"/>
</dbReference>
<feature type="binding site" evidence="5">
    <location>
        <position position="103"/>
    </location>
    <ligand>
        <name>Mg(2+)</name>
        <dbReference type="ChEBI" id="CHEBI:18420"/>
    </ligand>
</feature>
<evidence type="ECO:0000256" key="4">
    <source>
        <dbReference type="ARBA" id="ARBA00022801"/>
    </source>
</evidence>
<comment type="caution">
    <text evidence="7">The sequence shown here is derived from an EMBL/GenBank/DDBJ whole genome shotgun (WGS) entry which is preliminary data.</text>
</comment>
<reference evidence="7 8" key="1">
    <citation type="submission" date="2023-07" db="EMBL/GenBank/DDBJ databases">
        <authorList>
            <person name="Kim M.K."/>
        </authorList>
    </citation>
    <scope>NUCLEOTIDE SEQUENCE [LARGE SCALE GENOMIC DNA]</scope>
    <source>
        <strain evidence="7 8">KR1UV-12</strain>
    </source>
</reference>
<sequence>MFVDASALTSIVVGEKDADDLTERLQDFTPRITSPVALWETTLAVARIKQVPLDLGRREVERFLVTLGIGVEPIDLTVADEAIRAHALYGKGTGHKAGLNMGDCFAYACARTNHARLLYKGDDFLHTDLGR</sequence>
<dbReference type="InterPro" id="IPR029060">
    <property type="entry name" value="PIN-like_dom_sf"/>
</dbReference>
<keyword evidence="4 5" id="KW-0378">Hydrolase</keyword>
<evidence type="ECO:0000256" key="1">
    <source>
        <dbReference type="ARBA" id="ARBA00022649"/>
    </source>
</evidence>
<name>A0ABT9EMP9_9SPHN</name>
<feature type="binding site" evidence="5">
    <location>
        <position position="4"/>
    </location>
    <ligand>
        <name>Mg(2+)</name>
        <dbReference type="ChEBI" id="CHEBI:18420"/>
    </ligand>
</feature>
<proteinExistence type="inferred from homology"/>
<dbReference type="InterPro" id="IPR022907">
    <property type="entry name" value="VapC_family"/>
</dbReference>
<keyword evidence="5" id="KW-0800">Toxin</keyword>
<evidence type="ECO:0000256" key="5">
    <source>
        <dbReference type="HAMAP-Rule" id="MF_00265"/>
    </source>
</evidence>
<dbReference type="CDD" id="cd09871">
    <property type="entry name" value="PIN_MtVapC28-VapC30-like"/>
    <property type="match status" value="1"/>
</dbReference>
<feature type="domain" description="PIN" evidence="6">
    <location>
        <begin position="1"/>
        <end position="128"/>
    </location>
</feature>
<keyword evidence="5" id="KW-0460">Magnesium</keyword>
<evidence type="ECO:0000256" key="2">
    <source>
        <dbReference type="ARBA" id="ARBA00022722"/>
    </source>
</evidence>
<evidence type="ECO:0000313" key="8">
    <source>
        <dbReference type="Proteomes" id="UP001230685"/>
    </source>
</evidence>
<accession>A0ABT9EMP9</accession>
<evidence type="ECO:0000313" key="7">
    <source>
        <dbReference type="EMBL" id="MDP1028245.1"/>
    </source>
</evidence>
<evidence type="ECO:0000256" key="3">
    <source>
        <dbReference type="ARBA" id="ARBA00022723"/>
    </source>
</evidence>
<organism evidence="7 8">
    <name type="scientific">Sphingomonas aurea</name>
    <dbReference type="NCBI Taxonomy" id="3063994"/>
    <lineage>
        <taxon>Bacteria</taxon>
        <taxon>Pseudomonadati</taxon>
        <taxon>Pseudomonadota</taxon>
        <taxon>Alphaproteobacteria</taxon>
        <taxon>Sphingomonadales</taxon>
        <taxon>Sphingomonadaceae</taxon>
        <taxon>Sphingomonas</taxon>
    </lineage>
</organism>
<comment type="similarity">
    <text evidence="5">Belongs to the PINc/VapC protein family.</text>
</comment>
<dbReference type="Pfam" id="PF01850">
    <property type="entry name" value="PIN"/>
    <property type="match status" value="1"/>
</dbReference>